<evidence type="ECO:0000313" key="2">
    <source>
        <dbReference type="EMBL" id="RMD00800.1"/>
    </source>
</evidence>
<feature type="compositionally biased region" description="Low complexity" evidence="1">
    <location>
        <begin position="49"/>
        <end position="60"/>
    </location>
</feature>
<evidence type="ECO:0000313" key="3">
    <source>
        <dbReference type="Proteomes" id="UP000274139"/>
    </source>
</evidence>
<evidence type="ECO:0000256" key="1">
    <source>
        <dbReference type="SAM" id="MobiDB-lite"/>
    </source>
</evidence>
<feature type="region of interest" description="Disordered" evidence="1">
    <location>
        <begin position="46"/>
        <end position="68"/>
    </location>
</feature>
<dbReference type="RefSeq" id="WP_103523500.1">
    <property type="nucleotide sequence ID" value="NZ_JAIZDC010000003.1"/>
</dbReference>
<comment type="caution">
    <text evidence="2">The sequence shown here is derived from an EMBL/GenBank/DDBJ whole genome shotgun (WGS) entry which is preliminary data.</text>
</comment>
<name>A0A454JLV7_9NEIS</name>
<gene>
    <name evidence="2" type="ORF">EAY64_03990</name>
</gene>
<dbReference type="Proteomes" id="UP000274139">
    <property type="component" value="Unassembled WGS sequence"/>
</dbReference>
<reference evidence="2 3" key="1">
    <citation type="submission" date="2018-10" db="EMBL/GenBank/DDBJ databases">
        <title>Draft genome sequence of Aquitalea MWU14-2217 isolated from a wild cranberry bog in Provincetown, Massachusetts.</title>
        <authorList>
            <person name="Ebadzadsahrai G."/>
            <person name="Soby S."/>
        </authorList>
    </citation>
    <scope>NUCLEOTIDE SEQUENCE [LARGE SCALE GENOMIC DNA]</scope>
    <source>
        <strain evidence="2 3">MWU14-2217</strain>
    </source>
</reference>
<dbReference type="AlphaFoldDB" id="A0A454JLV7"/>
<organism evidence="2 3">
    <name type="scientific">Aquitalea palustris</name>
    <dbReference type="NCBI Taxonomy" id="2480983"/>
    <lineage>
        <taxon>Bacteria</taxon>
        <taxon>Pseudomonadati</taxon>
        <taxon>Pseudomonadota</taxon>
        <taxon>Betaproteobacteria</taxon>
        <taxon>Neisseriales</taxon>
        <taxon>Chromobacteriaceae</taxon>
        <taxon>Aquitalea</taxon>
    </lineage>
</organism>
<proteinExistence type="predicted"/>
<dbReference type="EMBL" id="RFAR01000012">
    <property type="protein sequence ID" value="RMD00800.1"/>
    <property type="molecule type" value="Genomic_DNA"/>
</dbReference>
<protein>
    <submittedName>
        <fullName evidence="2">Uncharacterized protein</fullName>
    </submittedName>
</protein>
<sequence>MNRELEIVEQLILGQDPLHRGQALHTPKDAALDQARAHYYQQLKRVSKQQPAQLAPASAPDRPGHKRAGERWSIAEDNRLSALWETSSTVTSADLAEKLGRSRAAILARLVKQGYFSDQSSAMQADDQRLEQAGQPAWWASQPPPLATPARSANAAAHTDVATDIPNAGKAWSASDDARLRSSWHDPAAPDCASIAQSMGRSRAAIIARLVRIGEYPDRDAVRVADRERGVRQERGD</sequence>
<accession>A0A454JLV7</accession>
<keyword evidence="3" id="KW-1185">Reference proteome</keyword>
<dbReference type="OrthoDB" id="8584877at2"/>